<dbReference type="GO" id="GO:0016020">
    <property type="term" value="C:membrane"/>
    <property type="evidence" value="ECO:0007669"/>
    <property type="project" value="UniProtKB-SubCell"/>
</dbReference>
<evidence type="ECO:0000256" key="10">
    <source>
        <dbReference type="ARBA" id="ARBA00023180"/>
    </source>
</evidence>
<evidence type="ECO:0000259" key="15">
    <source>
        <dbReference type="Pfam" id="PF25011"/>
    </source>
</evidence>
<dbReference type="InterPro" id="IPR003137">
    <property type="entry name" value="PA_domain"/>
</dbReference>
<feature type="signal peptide" evidence="13">
    <location>
        <begin position="1"/>
        <end position="17"/>
    </location>
</feature>
<dbReference type="InterPro" id="IPR056858">
    <property type="entry name" value="VSR_TRX"/>
</dbReference>
<keyword evidence="3" id="KW-0479">Metal-binding</keyword>
<gene>
    <name evidence="16" type="ORF">TTHERM_00678100</name>
</gene>
<dbReference type="PANTHER" id="PTHR22702:SF1">
    <property type="entry name" value="PROTEASE-ASSOCIATED DOMAIN-CONTAINING PROTEIN 1"/>
    <property type="match status" value="1"/>
</dbReference>
<dbReference type="KEGG" id="tet:TTHERM_00678100"/>
<dbReference type="GO" id="GO:0008270">
    <property type="term" value="F:zinc ion binding"/>
    <property type="evidence" value="ECO:0007669"/>
    <property type="project" value="UniProtKB-KW"/>
</dbReference>
<dbReference type="InterPro" id="IPR044744">
    <property type="entry name" value="ZNRF4/RNF13/RNF167_PA"/>
</dbReference>
<comment type="subcellular location">
    <subcellularLocation>
        <location evidence="11">Endomembrane system</location>
        <topology evidence="11">Single-pass membrane protein</topology>
    </subcellularLocation>
    <subcellularLocation>
        <location evidence="1">Membrane</location>
        <topology evidence="1">Single-pass type I membrane protein</topology>
    </subcellularLocation>
</comment>
<keyword evidence="10" id="KW-0325">Glycoprotein</keyword>
<evidence type="ECO:0000259" key="14">
    <source>
        <dbReference type="Pfam" id="PF02225"/>
    </source>
</evidence>
<reference evidence="17" key="1">
    <citation type="journal article" date="2006" name="PLoS Biol.">
        <title>Macronuclear genome sequence of the ciliate Tetrahymena thermophila, a model eukaryote.</title>
        <authorList>
            <person name="Eisen J.A."/>
            <person name="Coyne R.S."/>
            <person name="Wu M."/>
            <person name="Wu D."/>
            <person name="Thiagarajan M."/>
            <person name="Wortman J.R."/>
            <person name="Badger J.H."/>
            <person name="Ren Q."/>
            <person name="Amedeo P."/>
            <person name="Jones K.M."/>
            <person name="Tallon L.J."/>
            <person name="Delcher A.L."/>
            <person name="Salzberg S.L."/>
            <person name="Silva J.C."/>
            <person name="Haas B.J."/>
            <person name="Majoros W.H."/>
            <person name="Farzad M."/>
            <person name="Carlton J.M."/>
            <person name="Smith R.K. Jr."/>
            <person name="Garg J."/>
            <person name="Pearlman R.E."/>
            <person name="Karrer K.M."/>
            <person name="Sun L."/>
            <person name="Manning G."/>
            <person name="Elde N.C."/>
            <person name="Turkewitz A.P."/>
            <person name="Asai D.J."/>
            <person name="Wilkes D.E."/>
            <person name="Wang Y."/>
            <person name="Cai H."/>
            <person name="Collins K."/>
            <person name="Stewart B.A."/>
            <person name="Lee S.R."/>
            <person name="Wilamowska K."/>
            <person name="Weinberg Z."/>
            <person name="Ruzzo W.L."/>
            <person name="Wloga D."/>
            <person name="Gaertig J."/>
            <person name="Frankel J."/>
            <person name="Tsao C.-C."/>
            <person name="Gorovsky M.A."/>
            <person name="Keeling P.J."/>
            <person name="Waller R.F."/>
            <person name="Patron N.J."/>
            <person name="Cherry J.M."/>
            <person name="Stover N.A."/>
            <person name="Krieger C.J."/>
            <person name="del Toro C."/>
            <person name="Ryder H.F."/>
            <person name="Williamson S.C."/>
            <person name="Barbeau R.A."/>
            <person name="Hamilton E.P."/>
            <person name="Orias E."/>
        </authorList>
    </citation>
    <scope>NUCLEOTIDE SEQUENCE [LARGE SCALE GENOMIC DNA]</scope>
    <source>
        <strain evidence="17">SB210</strain>
    </source>
</reference>
<feature type="chain" id="PRO_5003712115" evidence="13">
    <location>
        <begin position="18"/>
        <end position="481"/>
    </location>
</feature>
<feature type="domain" description="Vacuolar sorting receptor thioredoxin-like" evidence="15">
    <location>
        <begin position="188"/>
        <end position="386"/>
    </location>
</feature>
<keyword evidence="6" id="KW-0863">Zinc-finger</keyword>
<evidence type="ECO:0000256" key="4">
    <source>
        <dbReference type="ARBA" id="ARBA00022729"/>
    </source>
</evidence>
<dbReference type="Pfam" id="PF25011">
    <property type="entry name" value="VSR_TRX"/>
    <property type="match status" value="1"/>
</dbReference>
<feature type="domain" description="PA" evidence="14">
    <location>
        <begin position="91"/>
        <end position="157"/>
    </location>
</feature>
<dbReference type="AlphaFoldDB" id="I7LY27"/>
<keyword evidence="4 13" id="KW-0732">Signal</keyword>
<evidence type="ECO:0000256" key="3">
    <source>
        <dbReference type="ARBA" id="ARBA00022723"/>
    </source>
</evidence>
<evidence type="ECO:0000256" key="1">
    <source>
        <dbReference type="ARBA" id="ARBA00004479"/>
    </source>
</evidence>
<dbReference type="HOGENOM" id="CLU_042606_0_0_1"/>
<dbReference type="GeneID" id="7834430"/>
<name>I7LY27_TETTS</name>
<dbReference type="PANTHER" id="PTHR22702">
    <property type="entry name" value="PROTEASE-ASSOCIATED DOMAIN-CONTAINING PROTEIN"/>
    <property type="match status" value="1"/>
</dbReference>
<evidence type="ECO:0000256" key="11">
    <source>
        <dbReference type="ARBA" id="ARBA00037847"/>
    </source>
</evidence>
<keyword evidence="2 12" id="KW-0812">Transmembrane</keyword>
<dbReference type="STRING" id="312017.I7LY27"/>
<dbReference type="Gene3D" id="3.50.30.30">
    <property type="match status" value="1"/>
</dbReference>
<dbReference type="Pfam" id="PF02225">
    <property type="entry name" value="PA"/>
    <property type="match status" value="1"/>
</dbReference>
<dbReference type="InParanoid" id="I7LY27"/>
<evidence type="ECO:0000256" key="7">
    <source>
        <dbReference type="ARBA" id="ARBA00022833"/>
    </source>
</evidence>
<dbReference type="eggNOG" id="ENOG502QSX2">
    <property type="taxonomic scope" value="Eukaryota"/>
</dbReference>
<protein>
    <submittedName>
        <fullName evidence="16">PA domain protein</fullName>
    </submittedName>
</protein>
<evidence type="ECO:0000256" key="6">
    <source>
        <dbReference type="ARBA" id="ARBA00022771"/>
    </source>
</evidence>
<dbReference type="RefSeq" id="XP_001027786.2">
    <property type="nucleotide sequence ID" value="XM_001027786.3"/>
</dbReference>
<feature type="transmembrane region" description="Helical" evidence="12">
    <location>
        <begin position="423"/>
        <end position="444"/>
    </location>
</feature>
<keyword evidence="5" id="KW-0677">Repeat</keyword>
<keyword evidence="9 12" id="KW-0472">Membrane</keyword>
<evidence type="ECO:0000256" key="8">
    <source>
        <dbReference type="ARBA" id="ARBA00022989"/>
    </source>
</evidence>
<evidence type="ECO:0000313" key="16">
    <source>
        <dbReference type="EMBL" id="EAS07544.2"/>
    </source>
</evidence>
<keyword evidence="8 12" id="KW-1133">Transmembrane helix</keyword>
<dbReference type="CDD" id="cd02123">
    <property type="entry name" value="PA_C_RZF_like"/>
    <property type="match status" value="1"/>
</dbReference>
<dbReference type="OMA" id="VCPIVDG"/>
<dbReference type="GO" id="GO:0005737">
    <property type="term" value="C:cytoplasm"/>
    <property type="evidence" value="ECO:0007669"/>
    <property type="project" value="UniProtKB-ARBA"/>
</dbReference>
<evidence type="ECO:0000256" key="13">
    <source>
        <dbReference type="SAM" id="SignalP"/>
    </source>
</evidence>
<dbReference type="EMBL" id="GG662216">
    <property type="protein sequence ID" value="EAS07544.2"/>
    <property type="molecule type" value="Genomic_DNA"/>
</dbReference>
<evidence type="ECO:0000313" key="17">
    <source>
        <dbReference type="Proteomes" id="UP000009168"/>
    </source>
</evidence>
<keyword evidence="17" id="KW-1185">Reference proteome</keyword>
<dbReference type="OrthoDB" id="10045365at2759"/>
<evidence type="ECO:0000256" key="2">
    <source>
        <dbReference type="ARBA" id="ARBA00022692"/>
    </source>
</evidence>
<evidence type="ECO:0000256" key="9">
    <source>
        <dbReference type="ARBA" id="ARBA00023136"/>
    </source>
</evidence>
<dbReference type="GO" id="GO:0012505">
    <property type="term" value="C:endomembrane system"/>
    <property type="evidence" value="ECO:0007669"/>
    <property type="project" value="UniProtKB-SubCell"/>
</dbReference>
<accession>I7LY27</accession>
<keyword evidence="7" id="KW-0862">Zinc</keyword>
<proteinExistence type="predicted"/>
<organism evidence="16 17">
    <name type="scientific">Tetrahymena thermophila (strain SB210)</name>
    <dbReference type="NCBI Taxonomy" id="312017"/>
    <lineage>
        <taxon>Eukaryota</taxon>
        <taxon>Sar</taxon>
        <taxon>Alveolata</taxon>
        <taxon>Ciliophora</taxon>
        <taxon>Intramacronucleata</taxon>
        <taxon>Oligohymenophorea</taxon>
        <taxon>Hymenostomatida</taxon>
        <taxon>Tetrahymenina</taxon>
        <taxon>Tetrahymenidae</taxon>
        <taxon>Tetrahymena</taxon>
    </lineage>
</organism>
<dbReference type="Proteomes" id="UP000009168">
    <property type="component" value="Unassembled WGS sequence"/>
</dbReference>
<sequence length="481" mass="55301">MIKRIILLVFVIALVQSKLSIISPQALADQLGDEIGYSLANYGNNPYGSTFYGVIAIPDPLNGCQSISSKYDLNLENTEESQLNQNSAIAYLIERGQCSFVSKSRNAQNSNGKVAIIFNDKKNEGVNDIVLMDQSDHSGKGLMISTIFVTKKTGDTILNYVSNNKDEPIRIKIEFQRPQGKEKNKIKFWMSSMDLSSYEFLINFHKHYLDLKHDNVEIDFTPHYITQSDNDETKQKEHCISRGKFCNPEFQIGGNDLHNREVVLEDLRQILLFQLDQEAWWKYILLFKKNCVEKQEVKISECSERVIGFSGLTPNQLRQFRTSFSESFVPKSTTDDEYAINDNEIFETERKKQYYQSVSILPTLILNGDHFRGDVTQDSAIYEYICSSLVPKPESCFDSYREWKEFRNKKIKENAPSQSEMRVGLIIFIIVLILGIMLIILFIYKRMVKKEISESMGPQVNLAISNYFALNDTQTSNKNKK</sequence>
<evidence type="ECO:0000256" key="12">
    <source>
        <dbReference type="SAM" id="Phobius"/>
    </source>
</evidence>
<evidence type="ECO:0000256" key="5">
    <source>
        <dbReference type="ARBA" id="ARBA00022737"/>
    </source>
</evidence>